<organism evidence="4 5">
    <name type="scientific">Angustibacter aerolatus</name>
    <dbReference type="NCBI Taxonomy" id="1162965"/>
    <lineage>
        <taxon>Bacteria</taxon>
        <taxon>Bacillati</taxon>
        <taxon>Actinomycetota</taxon>
        <taxon>Actinomycetes</taxon>
        <taxon>Kineosporiales</taxon>
        <taxon>Kineosporiaceae</taxon>
    </lineage>
</organism>
<comment type="pathway">
    <text evidence="1">Cofactor biosynthesis; adenosylcobalamin biosynthesis.</text>
</comment>
<accession>A0ABQ6JQR0</accession>
<proteinExistence type="predicted"/>
<name>A0ABQ6JQR0_9ACTN</name>
<evidence type="ECO:0000313" key="5">
    <source>
        <dbReference type="Proteomes" id="UP001157017"/>
    </source>
</evidence>
<dbReference type="Pfam" id="PF02571">
    <property type="entry name" value="CbiJ"/>
    <property type="match status" value="1"/>
</dbReference>
<dbReference type="InterPro" id="IPR003723">
    <property type="entry name" value="Precorrin-6x_reduct"/>
</dbReference>
<evidence type="ECO:0000256" key="3">
    <source>
        <dbReference type="ARBA" id="ARBA00023002"/>
    </source>
</evidence>
<dbReference type="PROSITE" id="PS51014">
    <property type="entry name" value="COBK_CBIJ"/>
    <property type="match status" value="1"/>
</dbReference>
<dbReference type="PANTHER" id="PTHR36925:SF1">
    <property type="entry name" value="COBALT-PRECORRIN-6A REDUCTASE"/>
    <property type="match status" value="1"/>
</dbReference>
<keyword evidence="2" id="KW-0169">Cobalamin biosynthesis</keyword>
<gene>
    <name evidence="4" type="ORF">GCM10025868_43000</name>
</gene>
<reference evidence="5" key="1">
    <citation type="journal article" date="2019" name="Int. J. Syst. Evol. Microbiol.">
        <title>The Global Catalogue of Microorganisms (GCM) 10K type strain sequencing project: providing services to taxonomists for standard genome sequencing and annotation.</title>
        <authorList>
            <consortium name="The Broad Institute Genomics Platform"/>
            <consortium name="The Broad Institute Genome Sequencing Center for Infectious Disease"/>
            <person name="Wu L."/>
            <person name="Ma J."/>
        </authorList>
    </citation>
    <scope>NUCLEOTIDE SEQUENCE [LARGE SCALE GENOMIC DNA]</scope>
    <source>
        <strain evidence="5">NBRC 108730</strain>
    </source>
</reference>
<dbReference type="Proteomes" id="UP001157017">
    <property type="component" value="Unassembled WGS sequence"/>
</dbReference>
<protein>
    <submittedName>
        <fullName evidence="4">Precorrin-6A reductase</fullName>
    </submittedName>
</protein>
<dbReference type="PANTHER" id="PTHR36925">
    <property type="entry name" value="COBALT-PRECORRIN-6A REDUCTASE"/>
    <property type="match status" value="1"/>
</dbReference>
<dbReference type="EMBL" id="BSUZ01000001">
    <property type="protein sequence ID" value="GMA89050.1"/>
    <property type="molecule type" value="Genomic_DNA"/>
</dbReference>
<evidence type="ECO:0000313" key="4">
    <source>
        <dbReference type="EMBL" id="GMA89050.1"/>
    </source>
</evidence>
<dbReference type="NCBIfam" id="NF005968">
    <property type="entry name" value="PRK08057.1-2"/>
    <property type="match status" value="1"/>
</dbReference>
<evidence type="ECO:0000256" key="1">
    <source>
        <dbReference type="ARBA" id="ARBA00004953"/>
    </source>
</evidence>
<keyword evidence="3" id="KW-0560">Oxidoreductase</keyword>
<comment type="caution">
    <text evidence="4">The sequence shown here is derived from an EMBL/GenBank/DDBJ whole genome shotgun (WGS) entry which is preliminary data.</text>
</comment>
<evidence type="ECO:0000256" key="2">
    <source>
        <dbReference type="ARBA" id="ARBA00022573"/>
    </source>
</evidence>
<sequence length="216" mass="22736">MTRPRLPAGPVHVGGFGGATGLADWLRAHDVTAVVDASHPFAARISANAVRATREVGLPLLRLERPAWTPGAGDRWHEVPDVAAAAERLPGLGRSALVTTGRRNLDAFAALTGVRVLARCVDPPGVVAPHVTVLLDRGPYTLDGELDLLQRNGIEVLVTKNSGGAMTAARLEAARRLGLPVLMVRRPQPPPDARPPAVVCEVADALAWARERLAGG</sequence>
<keyword evidence="5" id="KW-1185">Reference proteome</keyword>